<evidence type="ECO:0000313" key="9">
    <source>
        <dbReference type="EMBL" id="KAK4882887.1"/>
    </source>
</evidence>
<name>A0AAN7SIG2_9COLE</name>
<gene>
    <name evidence="9" type="ORF">RN001_006206</name>
</gene>
<comment type="caution">
    <text evidence="9">The sequence shown here is derived from an EMBL/GenBank/DDBJ whole genome shotgun (WGS) entry which is preliminary data.</text>
</comment>
<dbReference type="SUPFAM" id="SSF53335">
    <property type="entry name" value="S-adenosyl-L-methionine-dependent methyltransferases"/>
    <property type="match status" value="1"/>
</dbReference>
<organism evidence="9 10">
    <name type="scientific">Aquatica leii</name>
    <dbReference type="NCBI Taxonomy" id="1421715"/>
    <lineage>
        <taxon>Eukaryota</taxon>
        <taxon>Metazoa</taxon>
        <taxon>Ecdysozoa</taxon>
        <taxon>Arthropoda</taxon>
        <taxon>Hexapoda</taxon>
        <taxon>Insecta</taxon>
        <taxon>Pterygota</taxon>
        <taxon>Neoptera</taxon>
        <taxon>Endopterygota</taxon>
        <taxon>Coleoptera</taxon>
        <taxon>Polyphaga</taxon>
        <taxon>Elateriformia</taxon>
        <taxon>Elateroidea</taxon>
        <taxon>Lampyridae</taxon>
        <taxon>Luciolinae</taxon>
        <taxon>Aquatica</taxon>
    </lineage>
</organism>
<dbReference type="FunFam" id="3.40.50.150:FF:000092">
    <property type="entry name" value="Leucine carboxyl methyltransferase 1"/>
    <property type="match status" value="1"/>
</dbReference>
<evidence type="ECO:0000256" key="8">
    <source>
        <dbReference type="ARBA" id="ARBA00032526"/>
    </source>
</evidence>
<keyword evidence="7" id="KW-0949">S-adenosyl-L-methionine</keyword>
<dbReference type="InterPro" id="IPR016651">
    <property type="entry name" value="LCMT1"/>
</dbReference>
<dbReference type="EC" id="2.1.1.233" evidence="4"/>
<dbReference type="Pfam" id="PF04072">
    <property type="entry name" value="LCM"/>
    <property type="match status" value="1"/>
</dbReference>
<evidence type="ECO:0000256" key="2">
    <source>
        <dbReference type="ARBA" id="ARBA00003455"/>
    </source>
</evidence>
<dbReference type="GO" id="GO:0009966">
    <property type="term" value="P:regulation of signal transduction"/>
    <property type="evidence" value="ECO:0007669"/>
    <property type="project" value="UniProtKB-ARBA"/>
</dbReference>
<keyword evidence="10" id="KW-1185">Reference proteome</keyword>
<dbReference type="InterPro" id="IPR029063">
    <property type="entry name" value="SAM-dependent_MTases_sf"/>
</dbReference>
<dbReference type="Proteomes" id="UP001353858">
    <property type="component" value="Unassembled WGS sequence"/>
</dbReference>
<comment type="similarity">
    <text evidence="3">Belongs to the methyltransferase superfamily. LCMT family.</text>
</comment>
<accession>A0AAN7SIG2</accession>
<dbReference type="PANTHER" id="PTHR13600">
    <property type="entry name" value="LEUCINE CARBOXYL METHYLTRANSFERASE"/>
    <property type="match status" value="1"/>
</dbReference>
<protein>
    <recommendedName>
        <fullName evidence="4">[phosphatase 2A protein]-leucine-carboxy methyltransferase</fullName>
        <ecNumber evidence="4">2.1.1.233</ecNumber>
    </recommendedName>
    <alternativeName>
        <fullName evidence="8">[Phosphatase 2A protein]-leucine-carboxy methyltransferase 1</fullName>
    </alternativeName>
</protein>
<sequence>MNDEPIMATNDDASECKRGAVQLGYWQDNYISLFVKQIQRKAPEIHRGYYARVKGVEGFVHKFLKKVGDRAQIVNLGSGFDTLYWRLKDDGVRIANFIEIDFPSVTAKKCYIIKRNKQLLDKIYEQDGEVKLSATDLHAGTYHCIGADLRNIKELEAKFQQAEIDFTSPTLFIAECVLVYVENDCINRLLSWIASKFKSALLINYEMCNMNDTFGDVMLGNLRARGCTLAGIAACKNLESQRNRFLDNNWQGGKAWDMVQIYYALPTPERQRIEKLEFLDEQELLIQLFQHYCICIGWLGSEFEDIDINDPLSDIASESSTSSSQTLRSTKNNIALSSSIASLEFTTQEIHKKINQIEVLLKFLIERDTSPNNIHLQDQMGGIYSKLPLKTKEDVEDLEKVLEEADKNKTLEEILFLIGGETFHKNVYNIMKKLLSPEATALYSGLGRKNKMPFCTLKIYEVIVAAVRRRFPEVADTNIRKSVSLFLATAKDRLKN</sequence>
<dbReference type="GO" id="GO:0018423">
    <property type="term" value="F:protein C-terminal leucine carboxyl O-methyltransferase activity"/>
    <property type="evidence" value="ECO:0007669"/>
    <property type="project" value="UniProtKB-EC"/>
</dbReference>
<reference evidence="10" key="1">
    <citation type="submission" date="2023-01" db="EMBL/GenBank/DDBJ databases">
        <title>Key to firefly adult light organ development and bioluminescence: homeobox transcription factors regulate luciferase expression and transportation to peroxisome.</title>
        <authorList>
            <person name="Fu X."/>
        </authorList>
    </citation>
    <scope>NUCLEOTIDE SEQUENCE [LARGE SCALE GENOMIC DNA]</scope>
</reference>
<evidence type="ECO:0000256" key="3">
    <source>
        <dbReference type="ARBA" id="ARBA00010703"/>
    </source>
</evidence>
<keyword evidence="5" id="KW-0489">Methyltransferase</keyword>
<dbReference type="AlphaFoldDB" id="A0AAN7SIG2"/>
<evidence type="ECO:0000256" key="4">
    <source>
        <dbReference type="ARBA" id="ARBA00012834"/>
    </source>
</evidence>
<evidence type="ECO:0000313" key="10">
    <source>
        <dbReference type="Proteomes" id="UP001353858"/>
    </source>
</evidence>
<evidence type="ECO:0000256" key="1">
    <source>
        <dbReference type="ARBA" id="ARBA00000724"/>
    </source>
</evidence>
<evidence type="ECO:0000256" key="6">
    <source>
        <dbReference type="ARBA" id="ARBA00022679"/>
    </source>
</evidence>
<dbReference type="EMBL" id="JARPUR010000002">
    <property type="protein sequence ID" value="KAK4882887.1"/>
    <property type="molecule type" value="Genomic_DNA"/>
</dbReference>
<dbReference type="Gene3D" id="3.40.50.150">
    <property type="entry name" value="Vaccinia Virus protein VP39"/>
    <property type="match status" value="1"/>
</dbReference>
<evidence type="ECO:0000256" key="5">
    <source>
        <dbReference type="ARBA" id="ARBA00022603"/>
    </source>
</evidence>
<dbReference type="GO" id="GO:0032259">
    <property type="term" value="P:methylation"/>
    <property type="evidence" value="ECO:0007669"/>
    <property type="project" value="UniProtKB-KW"/>
</dbReference>
<evidence type="ECO:0000256" key="7">
    <source>
        <dbReference type="ARBA" id="ARBA00022691"/>
    </source>
</evidence>
<comment type="catalytic activity">
    <reaction evidence="1">
        <text>[phosphatase 2A protein]-C-terminal L-leucine + S-adenosyl-L-methionine = [phosphatase 2A protein]-C-terminal L-leucine methyl ester + S-adenosyl-L-homocysteine</text>
        <dbReference type="Rhea" id="RHEA:48544"/>
        <dbReference type="Rhea" id="RHEA-COMP:12134"/>
        <dbReference type="Rhea" id="RHEA-COMP:12135"/>
        <dbReference type="ChEBI" id="CHEBI:57856"/>
        <dbReference type="ChEBI" id="CHEBI:59789"/>
        <dbReference type="ChEBI" id="CHEBI:90516"/>
        <dbReference type="ChEBI" id="CHEBI:90517"/>
        <dbReference type="EC" id="2.1.1.233"/>
    </reaction>
</comment>
<dbReference type="PANTHER" id="PTHR13600:SF33">
    <property type="entry name" value="LEUCINE CARBOXYL METHYLTRANSFERASE 1"/>
    <property type="match status" value="1"/>
</dbReference>
<keyword evidence="6" id="KW-0808">Transferase</keyword>
<comment type="function">
    <text evidence="2">Methylates the carboxyl group of the C-terminal leucine residue of protein phosphatase 2A catalytic subunits to form alpha-leucine ester residues.</text>
</comment>
<dbReference type="GO" id="GO:0005829">
    <property type="term" value="C:cytosol"/>
    <property type="evidence" value="ECO:0007669"/>
    <property type="project" value="TreeGrafter"/>
</dbReference>
<dbReference type="InterPro" id="IPR007213">
    <property type="entry name" value="Ppm1/Ppm2/Tcmp"/>
</dbReference>
<proteinExistence type="inferred from homology"/>